<name>A0ABP4YVZ2_9ACTN</name>
<gene>
    <name evidence="2" type="ORF">GCM10009682_58790</name>
</gene>
<accession>A0ABP4YVZ2</accession>
<feature type="transmembrane region" description="Helical" evidence="1">
    <location>
        <begin position="23"/>
        <end position="40"/>
    </location>
</feature>
<proteinExistence type="predicted"/>
<feature type="transmembrane region" description="Helical" evidence="1">
    <location>
        <begin position="52"/>
        <end position="72"/>
    </location>
</feature>
<dbReference type="Proteomes" id="UP001500218">
    <property type="component" value="Unassembled WGS sequence"/>
</dbReference>
<keyword evidence="1" id="KW-0472">Membrane</keyword>
<evidence type="ECO:0000313" key="2">
    <source>
        <dbReference type="EMBL" id="GAA1832579.1"/>
    </source>
</evidence>
<dbReference type="EMBL" id="BAAALT010000275">
    <property type="protein sequence ID" value="GAA1832579.1"/>
    <property type="molecule type" value="Genomic_DNA"/>
</dbReference>
<keyword evidence="1" id="KW-1133">Transmembrane helix</keyword>
<feature type="transmembrane region" description="Helical" evidence="1">
    <location>
        <begin position="92"/>
        <end position="111"/>
    </location>
</feature>
<organism evidence="2 3">
    <name type="scientific">Luedemannella flava</name>
    <dbReference type="NCBI Taxonomy" id="349316"/>
    <lineage>
        <taxon>Bacteria</taxon>
        <taxon>Bacillati</taxon>
        <taxon>Actinomycetota</taxon>
        <taxon>Actinomycetes</taxon>
        <taxon>Micromonosporales</taxon>
        <taxon>Micromonosporaceae</taxon>
        <taxon>Luedemannella</taxon>
    </lineage>
</organism>
<sequence length="133" mass="13499">MALAAAAVAGVVAIAVADGPYEPFESVMGVVLAILLAVLYRPPTPESGTTAWVKAAAAAAVGALVLCLVLSFPVDQAVRAVAADGGNTDLSVSWVLSALWLIGFLNLLVALRFTVLRVPAAAEDPDKDALTSV</sequence>
<keyword evidence="1" id="KW-0812">Transmembrane</keyword>
<keyword evidence="3" id="KW-1185">Reference proteome</keyword>
<reference evidence="3" key="1">
    <citation type="journal article" date="2019" name="Int. J. Syst. Evol. Microbiol.">
        <title>The Global Catalogue of Microorganisms (GCM) 10K type strain sequencing project: providing services to taxonomists for standard genome sequencing and annotation.</title>
        <authorList>
            <consortium name="The Broad Institute Genomics Platform"/>
            <consortium name="The Broad Institute Genome Sequencing Center for Infectious Disease"/>
            <person name="Wu L."/>
            <person name="Ma J."/>
        </authorList>
    </citation>
    <scope>NUCLEOTIDE SEQUENCE [LARGE SCALE GENOMIC DNA]</scope>
    <source>
        <strain evidence="3">JCM 13250</strain>
    </source>
</reference>
<protein>
    <submittedName>
        <fullName evidence="2">Uncharacterized protein</fullName>
    </submittedName>
</protein>
<evidence type="ECO:0000256" key="1">
    <source>
        <dbReference type="SAM" id="Phobius"/>
    </source>
</evidence>
<evidence type="ECO:0000313" key="3">
    <source>
        <dbReference type="Proteomes" id="UP001500218"/>
    </source>
</evidence>
<comment type="caution">
    <text evidence="2">The sequence shown here is derived from an EMBL/GenBank/DDBJ whole genome shotgun (WGS) entry which is preliminary data.</text>
</comment>